<keyword evidence="3" id="KW-1185">Reference proteome</keyword>
<feature type="transmembrane region" description="Helical" evidence="1">
    <location>
        <begin position="58"/>
        <end position="80"/>
    </location>
</feature>
<gene>
    <name evidence="2" type="ORF">E6C48_01785</name>
</gene>
<evidence type="ECO:0000313" key="3">
    <source>
        <dbReference type="Proteomes" id="UP000306441"/>
    </source>
</evidence>
<dbReference type="Proteomes" id="UP000306441">
    <property type="component" value="Unassembled WGS sequence"/>
</dbReference>
<accession>A0ABY2QCC9</accession>
<dbReference type="RefSeq" id="WP_136353348.1">
    <property type="nucleotide sequence ID" value="NZ_SSNY01000001.1"/>
</dbReference>
<evidence type="ECO:0000256" key="1">
    <source>
        <dbReference type="SAM" id="Phobius"/>
    </source>
</evidence>
<keyword evidence="1" id="KW-1133">Transmembrane helix</keyword>
<comment type="caution">
    <text evidence="2">The sequence shown here is derived from an EMBL/GenBank/DDBJ whole genome shotgun (WGS) entry which is preliminary data.</text>
</comment>
<organism evidence="2 3">
    <name type="scientific">Ollibium composti</name>
    <dbReference type="NCBI Taxonomy" id="2675109"/>
    <lineage>
        <taxon>Bacteria</taxon>
        <taxon>Pseudomonadati</taxon>
        <taxon>Pseudomonadota</taxon>
        <taxon>Alphaproteobacteria</taxon>
        <taxon>Hyphomicrobiales</taxon>
        <taxon>Phyllobacteriaceae</taxon>
        <taxon>Ollibium</taxon>
    </lineage>
</organism>
<protein>
    <recommendedName>
        <fullName evidence="4">Permeases of the major facilitator superfamily</fullName>
    </recommendedName>
</protein>
<feature type="transmembrane region" description="Helical" evidence="1">
    <location>
        <begin position="113"/>
        <end position="131"/>
    </location>
</feature>
<name>A0ABY2QCC9_9HYPH</name>
<keyword evidence="1" id="KW-0472">Membrane</keyword>
<dbReference type="InterPro" id="IPR046161">
    <property type="entry name" value="DUF6163"/>
</dbReference>
<dbReference type="EMBL" id="SSNY01000001">
    <property type="protein sequence ID" value="THF59806.1"/>
    <property type="molecule type" value="Genomic_DNA"/>
</dbReference>
<feature type="transmembrane region" description="Helical" evidence="1">
    <location>
        <begin position="87"/>
        <end position="107"/>
    </location>
</feature>
<dbReference type="Pfam" id="PF19660">
    <property type="entry name" value="DUF6163"/>
    <property type="match status" value="1"/>
</dbReference>
<evidence type="ECO:0008006" key="4">
    <source>
        <dbReference type="Google" id="ProtNLM"/>
    </source>
</evidence>
<sequence>MSDVATSRRVLGPSGVEVAFSWFQRIVAVYCLLFGVLYWVRLVGFYPGPLWRFDLMPIHWQVAAVTLAVLFPIAAAGLWMLASWGPVIWFICAATETAMYGGFSPLFGERLPIVAAHAVVALLYIAFRIVLHWRKRQALQ</sequence>
<feature type="transmembrane region" description="Helical" evidence="1">
    <location>
        <begin position="27"/>
        <end position="46"/>
    </location>
</feature>
<reference evidence="2 3" key="1">
    <citation type="submission" date="2019-04" db="EMBL/GenBank/DDBJ databases">
        <title>Mesorhizobium composti sp. nov., isolated from compost.</title>
        <authorList>
            <person name="Lin S.-Y."/>
            <person name="Hameed A."/>
            <person name="Hsieh Y.-T."/>
            <person name="Young C.-C."/>
        </authorList>
    </citation>
    <scope>NUCLEOTIDE SEQUENCE [LARGE SCALE GENOMIC DNA]</scope>
    <source>
        <strain evidence="2 3">CC-YTH430</strain>
    </source>
</reference>
<evidence type="ECO:0000313" key="2">
    <source>
        <dbReference type="EMBL" id="THF59806.1"/>
    </source>
</evidence>
<proteinExistence type="predicted"/>
<keyword evidence="1" id="KW-0812">Transmembrane</keyword>